<feature type="binding site" evidence="3">
    <location>
        <position position="130"/>
    </location>
    <ligand>
        <name>Fe cation</name>
        <dbReference type="ChEBI" id="CHEBI:24875"/>
    </ligand>
</feature>
<dbReference type="PRINTS" id="PR01576">
    <property type="entry name" value="PDEFORMYLASE"/>
</dbReference>
<keyword evidence="2 3" id="KW-0408">Iron</keyword>
<dbReference type="PIRSF" id="PIRSF004749">
    <property type="entry name" value="Pep_def"/>
    <property type="match status" value="1"/>
</dbReference>
<evidence type="ECO:0000313" key="4">
    <source>
        <dbReference type="EMBL" id="SFB10697.1"/>
    </source>
</evidence>
<feature type="binding site" evidence="3">
    <location>
        <position position="134"/>
    </location>
    <ligand>
        <name>Fe cation</name>
        <dbReference type="ChEBI" id="CHEBI:24875"/>
    </ligand>
</feature>
<evidence type="ECO:0000256" key="2">
    <source>
        <dbReference type="ARBA" id="ARBA00023004"/>
    </source>
</evidence>
<comment type="function">
    <text evidence="3">Removes the formyl group from the N-terminal Met of newly synthesized proteins. Requires at least a dipeptide for an efficient rate of reaction. N-terminal L-methionine is a prerequisite for activity but the enzyme has broad specificity at other positions.</text>
</comment>
<feature type="binding site" evidence="3">
    <location>
        <position position="88"/>
    </location>
    <ligand>
        <name>Fe cation</name>
        <dbReference type="ChEBI" id="CHEBI:24875"/>
    </ligand>
</feature>
<comment type="catalytic activity">
    <reaction evidence="3">
        <text>N-terminal N-formyl-L-methionyl-[peptide] + H2O = N-terminal L-methionyl-[peptide] + formate</text>
        <dbReference type="Rhea" id="RHEA:24420"/>
        <dbReference type="Rhea" id="RHEA-COMP:10639"/>
        <dbReference type="Rhea" id="RHEA-COMP:10640"/>
        <dbReference type="ChEBI" id="CHEBI:15377"/>
        <dbReference type="ChEBI" id="CHEBI:15740"/>
        <dbReference type="ChEBI" id="CHEBI:49298"/>
        <dbReference type="ChEBI" id="CHEBI:64731"/>
        <dbReference type="EC" id="3.5.1.88"/>
    </reaction>
</comment>
<evidence type="ECO:0000256" key="1">
    <source>
        <dbReference type="ARBA" id="ARBA00010759"/>
    </source>
</evidence>
<dbReference type="HAMAP" id="MF_00163">
    <property type="entry name" value="Pep_deformylase"/>
    <property type="match status" value="1"/>
</dbReference>
<gene>
    <name evidence="3" type="primary">def</name>
    <name evidence="4" type="ORF">SAMN04488528_101263</name>
</gene>
<dbReference type="EMBL" id="FOKI01000012">
    <property type="protein sequence ID" value="SFB10697.1"/>
    <property type="molecule type" value="Genomic_DNA"/>
</dbReference>
<sequence length="167" mass="19048">MANLLEIVTIGNPVLKNTSEEVVDFNSVKELCEDMIESLPSNGVGLAAPQVGQNLKIFVAKLNDVKRVFINPKILEKSDEFIDGYEGCLSIPGYLGKVKRHNWVKLGYYTLEKEYKEEVFENFQARIMQHEYDHLDGIVYLEKVSPINSLSTEESFVKYIKKSQPKT</sequence>
<dbReference type="PANTHER" id="PTHR10458:SF22">
    <property type="entry name" value="PEPTIDE DEFORMYLASE"/>
    <property type="match status" value="1"/>
</dbReference>
<dbReference type="CDD" id="cd00487">
    <property type="entry name" value="Pep_deformylase"/>
    <property type="match status" value="1"/>
</dbReference>
<reference evidence="4 5" key="1">
    <citation type="submission" date="2016-10" db="EMBL/GenBank/DDBJ databases">
        <authorList>
            <person name="de Groot N.N."/>
        </authorList>
    </citation>
    <scope>NUCLEOTIDE SEQUENCE [LARGE SCALE GENOMIC DNA]</scope>
    <source>
        <strain evidence="4 5">DSM 12271</strain>
    </source>
</reference>
<keyword evidence="5" id="KW-1185">Reference proteome</keyword>
<dbReference type="GO" id="GO:0046872">
    <property type="term" value="F:metal ion binding"/>
    <property type="evidence" value="ECO:0007669"/>
    <property type="project" value="UniProtKB-KW"/>
</dbReference>
<dbReference type="AlphaFoldDB" id="A0A1I0YD08"/>
<accession>A0A1I0YD08</accession>
<dbReference type="Proteomes" id="UP000198619">
    <property type="component" value="Unassembled WGS sequence"/>
</dbReference>
<protein>
    <recommendedName>
        <fullName evidence="3">Peptide deformylase</fullName>
        <shortName evidence="3">PDF</shortName>
        <ecNumber evidence="3">3.5.1.88</ecNumber>
    </recommendedName>
    <alternativeName>
        <fullName evidence="3">Polypeptide deformylase</fullName>
    </alternativeName>
</protein>
<keyword evidence="3" id="KW-0648">Protein biosynthesis</keyword>
<dbReference type="Pfam" id="PF01327">
    <property type="entry name" value="Pep_deformylase"/>
    <property type="match status" value="1"/>
</dbReference>
<dbReference type="NCBIfam" id="NF001159">
    <property type="entry name" value="PRK00150.1-3"/>
    <property type="match status" value="1"/>
</dbReference>
<dbReference type="OrthoDB" id="9784988at2"/>
<dbReference type="PANTHER" id="PTHR10458">
    <property type="entry name" value="PEPTIDE DEFORMYLASE"/>
    <property type="match status" value="1"/>
</dbReference>
<dbReference type="NCBIfam" id="TIGR00079">
    <property type="entry name" value="pept_deformyl"/>
    <property type="match status" value="1"/>
</dbReference>
<organism evidence="4 5">
    <name type="scientific">Clostridium frigidicarnis</name>
    <dbReference type="NCBI Taxonomy" id="84698"/>
    <lineage>
        <taxon>Bacteria</taxon>
        <taxon>Bacillati</taxon>
        <taxon>Bacillota</taxon>
        <taxon>Clostridia</taxon>
        <taxon>Eubacteriales</taxon>
        <taxon>Clostridiaceae</taxon>
        <taxon>Clostridium</taxon>
    </lineage>
</organism>
<comment type="similarity">
    <text evidence="1 3">Belongs to the polypeptide deformylase family.</text>
</comment>
<evidence type="ECO:0000313" key="5">
    <source>
        <dbReference type="Proteomes" id="UP000198619"/>
    </source>
</evidence>
<feature type="active site" evidence="3">
    <location>
        <position position="131"/>
    </location>
</feature>
<dbReference type="GO" id="GO:0042586">
    <property type="term" value="F:peptide deformylase activity"/>
    <property type="evidence" value="ECO:0007669"/>
    <property type="project" value="UniProtKB-UniRule"/>
</dbReference>
<name>A0A1I0YD08_9CLOT</name>
<dbReference type="InterPro" id="IPR023635">
    <property type="entry name" value="Peptide_deformylase"/>
</dbReference>
<comment type="cofactor">
    <cofactor evidence="3">
        <name>Fe(2+)</name>
        <dbReference type="ChEBI" id="CHEBI:29033"/>
    </cofactor>
    <text evidence="3">Binds 1 Fe(2+) ion.</text>
</comment>
<dbReference type="Gene3D" id="3.90.45.10">
    <property type="entry name" value="Peptide deformylase"/>
    <property type="match status" value="1"/>
</dbReference>
<dbReference type="InterPro" id="IPR036821">
    <property type="entry name" value="Peptide_deformylase_sf"/>
</dbReference>
<dbReference type="EC" id="3.5.1.88" evidence="3"/>
<dbReference type="STRING" id="84698.SAMN04488528_101263"/>
<keyword evidence="3" id="KW-0479">Metal-binding</keyword>
<dbReference type="RefSeq" id="WP_090040851.1">
    <property type="nucleotide sequence ID" value="NZ_FOKI01000012.1"/>
</dbReference>
<evidence type="ECO:0000256" key="3">
    <source>
        <dbReference type="HAMAP-Rule" id="MF_00163"/>
    </source>
</evidence>
<dbReference type="GO" id="GO:0006412">
    <property type="term" value="P:translation"/>
    <property type="evidence" value="ECO:0007669"/>
    <property type="project" value="UniProtKB-UniRule"/>
</dbReference>
<dbReference type="SUPFAM" id="SSF56420">
    <property type="entry name" value="Peptide deformylase"/>
    <property type="match status" value="1"/>
</dbReference>
<keyword evidence="3" id="KW-0378">Hydrolase</keyword>
<proteinExistence type="inferred from homology"/>